<evidence type="ECO:0000256" key="7">
    <source>
        <dbReference type="ARBA" id="ARBA00023065"/>
    </source>
</evidence>
<reference evidence="11 12" key="1">
    <citation type="journal article" date="2023" name="Plants (Basel)">
        <title>Bridging the Gap: Combining Genomics and Transcriptomics Approaches to Understand Stylosanthes scabra, an Orphan Legume from the Brazilian Caatinga.</title>
        <authorList>
            <person name="Ferreira-Neto J.R.C."/>
            <person name="da Silva M.D."/>
            <person name="Binneck E."/>
            <person name="de Melo N.F."/>
            <person name="da Silva R.H."/>
            <person name="de Melo A.L.T.M."/>
            <person name="Pandolfi V."/>
            <person name="Bustamante F.O."/>
            <person name="Brasileiro-Vidal A.C."/>
            <person name="Benko-Iseppon A.M."/>
        </authorList>
    </citation>
    <scope>NUCLEOTIDE SEQUENCE [LARGE SCALE GENOMIC DNA]</scope>
    <source>
        <tissue evidence="11">Leaves</tissue>
    </source>
</reference>
<keyword evidence="6 9" id="KW-1133">Transmembrane helix</keyword>
<evidence type="ECO:0000256" key="6">
    <source>
        <dbReference type="ARBA" id="ARBA00022989"/>
    </source>
</evidence>
<evidence type="ECO:0000256" key="9">
    <source>
        <dbReference type="RuleBase" id="RU361189"/>
    </source>
</evidence>
<evidence type="ECO:0000313" key="11">
    <source>
        <dbReference type="EMBL" id="MED6175100.1"/>
    </source>
</evidence>
<evidence type="ECO:0000256" key="5">
    <source>
        <dbReference type="ARBA" id="ARBA00022781"/>
    </source>
</evidence>
<protein>
    <recommendedName>
        <fullName evidence="9">V-type proton ATPase subunit a</fullName>
    </recommendedName>
</protein>
<keyword evidence="12" id="KW-1185">Reference proteome</keyword>
<feature type="coiled-coil region" evidence="10">
    <location>
        <begin position="102"/>
        <end position="129"/>
    </location>
</feature>
<evidence type="ECO:0000256" key="10">
    <source>
        <dbReference type="SAM" id="Coils"/>
    </source>
</evidence>
<keyword evidence="8 9" id="KW-0472">Membrane</keyword>
<name>A0ABU6VRR7_9FABA</name>
<evidence type="ECO:0000256" key="8">
    <source>
        <dbReference type="ARBA" id="ARBA00023136"/>
    </source>
</evidence>
<comment type="subcellular location">
    <subcellularLocation>
        <location evidence="1">Membrane</location>
        <topology evidence="1">Multi-pass membrane protein</topology>
    </subcellularLocation>
</comment>
<keyword evidence="7 9" id="KW-0406">Ion transport</keyword>
<dbReference type="PIRSF" id="PIRSF001293">
    <property type="entry name" value="ATP6V0A1"/>
    <property type="match status" value="1"/>
</dbReference>
<evidence type="ECO:0000256" key="1">
    <source>
        <dbReference type="ARBA" id="ARBA00004141"/>
    </source>
</evidence>
<comment type="caution">
    <text evidence="11">The sequence shown here is derived from an EMBL/GenBank/DDBJ whole genome shotgun (WGS) entry which is preliminary data.</text>
</comment>
<keyword evidence="10" id="KW-0175">Coiled coil</keyword>
<comment type="similarity">
    <text evidence="2 9">Belongs to the V-ATPase 116 kDa subunit family.</text>
</comment>
<comment type="function">
    <text evidence="9">Essential component of the vacuolar proton pump (V-ATPase), a multimeric enzyme that catalyzes the translocation of protons across the membranes. Required for assembly and activity of the V-ATPase.</text>
</comment>
<feature type="transmembrane region" description="Helical" evidence="9">
    <location>
        <begin position="468"/>
        <end position="485"/>
    </location>
</feature>
<evidence type="ECO:0000313" key="12">
    <source>
        <dbReference type="Proteomes" id="UP001341840"/>
    </source>
</evidence>
<dbReference type="EMBL" id="JASCZI010151990">
    <property type="protein sequence ID" value="MED6175100.1"/>
    <property type="molecule type" value="Genomic_DNA"/>
</dbReference>
<gene>
    <name evidence="11" type="primary">VHAA2</name>
    <name evidence="11" type="ORF">PIB30_075279</name>
</gene>
<evidence type="ECO:0000256" key="2">
    <source>
        <dbReference type="ARBA" id="ARBA00009904"/>
    </source>
</evidence>
<feature type="transmembrane region" description="Helical" evidence="9">
    <location>
        <begin position="637"/>
        <end position="655"/>
    </location>
</feature>
<feature type="transmembrane region" description="Helical" evidence="9">
    <location>
        <begin position="548"/>
        <end position="570"/>
    </location>
</feature>
<dbReference type="PANTHER" id="PTHR11629:SF112">
    <property type="entry name" value="V-TYPE PROTON ATPASE SUBUNIT A3"/>
    <property type="match status" value="1"/>
</dbReference>
<feature type="transmembrane region" description="Helical" evidence="9">
    <location>
        <begin position="423"/>
        <end position="447"/>
    </location>
</feature>
<dbReference type="Pfam" id="PF01496">
    <property type="entry name" value="V_ATPase_I"/>
    <property type="match status" value="1"/>
</dbReference>
<evidence type="ECO:0000256" key="4">
    <source>
        <dbReference type="ARBA" id="ARBA00022692"/>
    </source>
</evidence>
<keyword evidence="4 9" id="KW-0812">Transmembrane</keyword>
<dbReference type="Proteomes" id="UP001341840">
    <property type="component" value="Unassembled WGS sequence"/>
</dbReference>
<sequence length="674" mass="76071">MGEVASGGGCCPPMDLFRSEPMQLVQLIIPIESAHRTVSYLGDLGLLQFKDLNAEKSPFQRTYATQIKRCGEMARKLRFFKEQMLKAGVSPKISTAHVDLNIDDLDVKLTDIEAELTEMNANGEKLQRTYNELVEYKLVLQKAGEFFQSAQSRAIEQQREYESRQLRGESMETPLLQDQELLGDSGKPVKLGFLAGLVPRERSQAFERILFRATRGNVFLRQAVVEDPVIDPVSGEKTEKNVFVVFYAGEKAKAKILKICDAFGGDRYPFAEELGKQAQMIKEVSGRLSELKTTIDAGLLHRENLLQAIGAQFEQWNLLVRKEKSIYHTLNMLSLDVTKKCLVAEGWSPIFASKQIQDALERAAIDSNSQVGPAHHHYKCGLSQKGFLLVSIRPAVLLKNIALKVAKYQEANPTVYTIVTFPFLFAVMFGDWGHGICLLLGALYFIIREKKLSSQKLDDITEMTFGGRYVIMLMALFSIYTGLIYNEFFSVPFELFGPSAYACRDLSCSDATISGLVKVRRTYPFGVDPVWHGTRSELPFLNSLKMKMSILLGVAQMNLGIIMSYCNALFFRSNVNVWCQFIPQIIFLNALFGYLSLLIIVKWCTGSQADLYHIMIYMFLSPADDLGENQLFVGQKYLQMTLLLLALIAVPWMLLPKPFILKKQHEAVCFLLNF</sequence>
<dbReference type="PANTHER" id="PTHR11629">
    <property type="entry name" value="VACUOLAR PROTON ATPASES"/>
    <property type="match status" value="1"/>
</dbReference>
<dbReference type="InterPro" id="IPR026028">
    <property type="entry name" value="V-type_ATPase_116kDa_su_euka"/>
</dbReference>
<dbReference type="InterPro" id="IPR002490">
    <property type="entry name" value="V-ATPase_116kDa_su"/>
</dbReference>
<proteinExistence type="inferred from homology"/>
<keyword evidence="5 9" id="KW-0375">Hydrogen ion transport</keyword>
<organism evidence="11 12">
    <name type="scientific">Stylosanthes scabra</name>
    <dbReference type="NCBI Taxonomy" id="79078"/>
    <lineage>
        <taxon>Eukaryota</taxon>
        <taxon>Viridiplantae</taxon>
        <taxon>Streptophyta</taxon>
        <taxon>Embryophyta</taxon>
        <taxon>Tracheophyta</taxon>
        <taxon>Spermatophyta</taxon>
        <taxon>Magnoliopsida</taxon>
        <taxon>eudicotyledons</taxon>
        <taxon>Gunneridae</taxon>
        <taxon>Pentapetalae</taxon>
        <taxon>rosids</taxon>
        <taxon>fabids</taxon>
        <taxon>Fabales</taxon>
        <taxon>Fabaceae</taxon>
        <taxon>Papilionoideae</taxon>
        <taxon>50 kb inversion clade</taxon>
        <taxon>dalbergioids sensu lato</taxon>
        <taxon>Dalbergieae</taxon>
        <taxon>Pterocarpus clade</taxon>
        <taxon>Stylosanthes</taxon>
    </lineage>
</organism>
<evidence type="ECO:0000256" key="3">
    <source>
        <dbReference type="ARBA" id="ARBA00022448"/>
    </source>
</evidence>
<feature type="transmembrane region" description="Helical" evidence="9">
    <location>
        <begin position="582"/>
        <end position="601"/>
    </location>
</feature>
<accession>A0ABU6VRR7</accession>
<keyword evidence="3 9" id="KW-0813">Transport</keyword>